<keyword evidence="2" id="KW-1185">Reference proteome</keyword>
<proteinExistence type="predicted"/>
<protein>
    <submittedName>
        <fullName evidence="1">Uncharacterized protein</fullName>
    </submittedName>
</protein>
<dbReference type="Proteomes" id="UP000821845">
    <property type="component" value="Chromosome 4"/>
</dbReference>
<gene>
    <name evidence="1" type="ORF">HPB50_013834</name>
</gene>
<evidence type="ECO:0000313" key="1">
    <source>
        <dbReference type="EMBL" id="KAH6933246.1"/>
    </source>
</evidence>
<organism evidence="1 2">
    <name type="scientific">Hyalomma asiaticum</name>
    <name type="common">Tick</name>
    <dbReference type="NCBI Taxonomy" id="266040"/>
    <lineage>
        <taxon>Eukaryota</taxon>
        <taxon>Metazoa</taxon>
        <taxon>Ecdysozoa</taxon>
        <taxon>Arthropoda</taxon>
        <taxon>Chelicerata</taxon>
        <taxon>Arachnida</taxon>
        <taxon>Acari</taxon>
        <taxon>Parasitiformes</taxon>
        <taxon>Ixodida</taxon>
        <taxon>Ixodoidea</taxon>
        <taxon>Ixodidae</taxon>
        <taxon>Hyalomminae</taxon>
        <taxon>Hyalomma</taxon>
    </lineage>
</organism>
<name>A0ACB7SH23_HYAAI</name>
<reference evidence="1" key="1">
    <citation type="submission" date="2020-05" db="EMBL/GenBank/DDBJ databases">
        <title>Large-scale comparative analyses of tick genomes elucidate their genetic diversity and vector capacities.</title>
        <authorList>
            <person name="Jia N."/>
            <person name="Wang J."/>
            <person name="Shi W."/>
            <person name="Du L."/>
            <person name="Sun Y."/>
            <person name="Zhan W."/>
            <person name="Jiang J."/>
            <person name="Wang Q."/>
            <person name="Zhang B."/>
            <person name="Ji P."/>
            <person name="Sakyi L.B."/>
            <person name="Cui X."/>
            <person name="Yuan T."/>
            <person name="Jiang B."/>
            <person name="Yang W."/>
            <person name="Lam T.T.-Y."/>
            <person name="Chang Q."/>
            <person name="Ding S."/>
            <person name="Wang X."/>
            <person name="Zhu J."/>
            <person name="Ruan X."/>
            <person name="Zhao L."/>
            <person name="Wei J."/>
            <person name="Que T."/>
            <person name="Du C."/>
            <person name="Cheng J."/>
            <person name="Dai P."/>
            <person name="Han X."/>
            <person name="Huang E."/>
            <person name="Gao Y."/>
            <person name="Liu J."/>
            <person name="Shao H."/>
            <person name="Ye R."/>
            <person name="Li L."/>
            <person name="Wei W."/>
            <person name="Wang X."/>
            <person name="Wang C."/>
            <person name="Yang T."/>
            <person name="Huo Q."/>
            <person name="Li W."/>
            <person name="Guo W."/>
            <person name="Chen H."/>
            <person name="Zhou L."/>
            <person name="Ni X."/>
            <person name="Tian J."/>
            <person name="Zhou Y."/>
            <person name="Sheng Y."/>
            <person name="Liu T."/>
            <person name="Pan Y."/>
            <person name="Xia L."/>
            <person name="Li J."/>
            <person name="Zhao F."/>
            <person name="Cao W."/>
        </authorList>
    </citation>
    <scope>NUCLEOTIDE SEQUENCE</scope>
    <source>
        <tissue evidence="1">Larvae</tissue>
    </source>
</reference>
<evidence type="ECO:0000313" key="2">
    <source>
        <dbReference type="Proteomes" id="UP000821845"/>
    </source>
</evidence>
<comment type="caution">
    <text evidence="1">The sequence shown here is derived from an EMBL/GenBank/DDBJ whole genome shotgun (WGS) entry which is preliminary data.</text>
</comment>
<accession>A0ACB7SH23</accession>
<sequence length="689" mass="78874">MGDYCWVFKLSAELNAVILPHGFEMIIIHDDAFAVQTLENSEDIITRPDELFAMCICNWLLREHSCIARVVLNVATVARFHAPLFWRLLSLNVLHLSKVELIGLPTDESHFRFPRRFENADRLAEIVLVHIRLSDDQVRLLCGVLARNVALHRLVLKYCHLSAVALELLGRTISEHRRPTSFELREKTPSCELYADAVASLLDTPVRRMCLDAPCNWAELFKRLRCNTLLSDLEIIDCDSLMHSSLLYLADSLLENSTLTRLKLSIRFPELNPLLEDYWYELTKSIGQNRNLKWLSFASTKFCEEDSVMTVSLAEAIAQNKSLVDISVEDCDLSLASFYFLLDGLSRNDSVKTLHFGELRKYEELNRSILDRVVEMGLEERVDCLYVMRSEWVLKWSQDECERTPIRRVRLLYTSPLRESRIFNILHRAQDKLTQLYVEGSGDVRMSMTAAIYLADLLANSHALEHVTLLFNADDTVAAKILSGLATSKTIYSVVVGLGWNLSREVMVAFQETVLKNSSIAELTIWQDDRTGYEELKRHIQGSMRPNVAIQKVRLLYGPEQKESRDPIMFNVLQYNRSFASCAAGLIIGYDWIEEGMRAFIRINSCDNFRAVMRRATGCNDEEIDTKLVQASKRAERLMRCQAPRAAEGQIQQPKLVEKATALRNISEEFVERVKIFLQARKPPPAQSS</sequence>
<dbReference type="EMBL" id="CM023484">
    <property type="protein sequence ID" value="KAH6933246.1"/>
    <property type="molecule type" value="Genomic_DNA"/>
</dbReference>